<dbReference type="InterPro" id="IPR013087">
    <property type="entry name" value="Znf_C2H2_type"/>
</dbReference>
<evidence type="ECO:0000259" key="5">
    <source>
        <dbReference type="PROSITE" id="PS00028"/>
    </source>
</evidence>
<organism evidence="6 7">
    <name type="scientific">Collichthys lucidus</name>
    <name type="common">Big head croaker</name>
    <name type="synonym">Sciaena lucida</name>
    <dbReference type="NCBI Taxonomy" id="240159"/>
    <lineage>
        <taxon>Eukaryota</taxon>
        <taxon>Metazoa</taxon>
        <taxon>Chordata</taxon>
        <taxon>Craniata</taxon>
        <taxon>Vertebrata</taxon>
        <taxon>Euteleostomi</taxon>
        <taxon>Actinopterygii</taxon>
        <taxon>Neopterygii</taxon>
        <taxon>Teleostei</taxon>
        <taxon>Neoteleostei</taxon>
        <taxon>Acanthomorphata</taxon>
        <taxon>Eupercaria</taxon>
        <taxon>Sciaenidae</taxon>
        <taxon>Collichthys</taxon>
    </lineage>
</organism>
<keyword evidence="2" id="KW-0863">Zinc-finger</keyword>
<protein>
    <submittedName>
        <fullName evidence="6">G patch domain-containing protein 8</fullName>
    </submittedName>
</protein>
<dbReference type="STRING" id="240159.A0A4U5V2M8"/>
<name>A0A4U5V2M8_COLLU</name>
<proteinExistence type="predicted"/>
<evidence type="ECO:0000256" key="1">
    <source>
        <dbReference type="ARBA" id="ARBA00022723"/>
    </source>
</evidence>
<dbReference type="InterPro" id="IPR036236">
    <property type="entry name" value="Znf_C2H2_sf"/>
</dbReference>
<evidence type="ECO:0000313" key="7">
    <source>
        <dbReference type="Proteomes" id="UP000298787"/>
    </source>
</evidence>
<dbReference type="Proteomes" id="UP000298787">
    <property type="component" value="Chromosome 14"/>
</dbReference>
<evidence type="ECO:0000313" key="6">
    <source>
        <dbReference type="EMBL" id="TKS81996.1"/>
    </source>
</evidence>
<feature type="domain" description="C2H2-type" evidence="5">
    <location>
        <begin position="77"/>
        <end position="99"/>
    </location>
</feature>
<feature type="region of interest" description="Disordered" evidence="4">
    <location>
        <begin position="1"/>
        <end position="25"/>
    </location>
</feature>
<dbReference type="AlphaFoldDB" id="A0A4U5V2M8"/>
<dbReference type="SUPFAM" id="SSF57667">
    <property type="entry name" value="beta-beta-alpha zinc fingers"/>
    <property type="match status" value="1"/>
</dbReference>
<evidence type="ECO:0000256" key="4">
    <source>
        <dbReference type="SAM" id="MobiDB-lite"/>
    </source>
</evidence>
<dbReference type="PANTHER" id="PTHR17614:SF12">
    <property type="entry name" value="ZINC FINGER PROTEIN 804B"/>
    <property type="match status" value="1"/>
</dbReference>
<keyword evidence="1" id="KW-0479">Metal-binding</keyword>
<dbReference type="InterPro" id="IPR052445">
    <property type="entry name" value="ZnF-G_patch_domain"/>
</dbReference>
<dbReference type="PROSITE" id="PS00028">
    <property type="entry name" value="ZINC_FINGER_C2H2_1"/>
    <property type="match status" value="1"/>
</dbReference>
<reference evidence="6 7" key="1">
    <citation type="submission" date="2019-01" db="EMBL/GenBank/DDBJ databases">
        <title>Genome Assembly of Collichthys lucidus.</title>
        <authorList>
            <person name="Cai M."/>
            <person name="Xiao S."/>
        </authorList>
    </citation>
    <scope>NUCLEOTIDE SEQUENCE [LARGE SCALE GENOMIC DNA]</scope>
    <source>
        <strain evidence="6">JT15FE1705JMU</strain>
        <tissue evidence="6">Muscle</tissue>
    </source>
</reference>
<sequence length="152" mass="16795">MPSADSSGRARSRTGVRPPPSHRTGRALTCLRNNLDFGALRDTASTQNSWSEEPSCTECAERALGCSVEDLKSLFYCELCHKQYLRHQEFDNHINSYDHAHKQLKAHLAPVSAVDIPGGCWLDRPVTTLLARETDINISPLCCPYSSVDGHG</sequence>
<dbReference type="GO" id="GO:0008270">
    <property type="term" value="F:zinc ion binding"/>
    <property type="evidence" value="ECO:0007669"/>
    <property type="project" value="UniProtKB-KW"/>
</dbReference>
<keyword evidence="7" id="KW-1185">Reference proteome</keyword>
<keyword evidence="3" id="KW-0862">Zinc</keyword>
<dbReference type="PANTHER" id="PTHR17614">
    <property type="entry name" value="ZINC FINGER-CONTAINING"/>
    <property type="match status" value="1"/>
</dbReference>
<gene>
    <name evidence="6" type="ORF">D9C73_016105</name>
</gene>
<dbReference type="GO" id="GO:0005634">
    <property type="term" value="C:nucleus"/>
    <property type="evidence" value="ECO:0007669"/>
    <property type="project" value="TreeGrafter"/>
</dbReference>
<accession>A0A4U5V2M8</accession>
<dbReference type="EMBL" id="CM014091">
    <property type="protein sequence ID" value="TKS81996.1"/>
    <property type="molecule type" value="Genomic_DNA"/>
</dbReference>
<evidence type="ECO:0000256" key="3">
    <source>
        <dbReference type="ARBA" id="ARBA00022833"/>
    </source>
</evidence>
<evidence type="ECO:0000256" key="2">
    <source>
        <dbReference type="ARBA" id="ARBA00022771"/>
    </source>
</evidence>